<evidence type="ECO:0000313" key="4">
    <source>
        <dbReference type="Proteomes" id="UP000289152"/>
    </source>
</evidence>
<sequence length="147" mass="15862">MFKSFFYLLSLSTSALATPVVNMEKRVEHYGEAIEYNPGFGACGGLNGPGDFVVALNAAKFDEDHGGNCDQVVSITNSENGRQAVATVVDRCFCGNDGLALSPSLLLYLNNGNPKEDKLPIHWHFLPEKVATSVSVSGPFPTRRHTS</sequence>
<dbReference type="SUPFAM" id="SSF50685">
    <property type="entry name" value="Barwin-like endoglucanases"/>
    <property type="match status" value="1"/>
</dbReference>
<protein>
    <recommendedName>
        <fullName evidence="5">Barwin domain-containing protein</fullName>
    </recommendedName>
</protein>
<evidence type="ECO:0008006" key="5">
    <source>
        <dbReference type="Google" id="ProtNLM"/>
    </source>
</evidence>
<keyword evidence="1 2" id="KW-0732">Signal</keyword>
<dbReference type="InterPro" id="IPR036908">
    <property type="entry name" value="RlpA-like_sf"/>
</dbReference>
<dbReference type="VEuPathDB" id="FungiDB:TREMEDRAFT_33345"/>
<dbReference type="AlphaFoldDB" id="A0A4V1M4D8"/>
<dbReference type="InParanoid" id="A0A4V1M4D8"/>
<dbReference type="PANTHER" id="PTHR31836">
    <property type="match status" value="1"/>
</dbReference>
<dbReference type="CDD" id="cd22191">
    <property type="entry name" value="DPBB_RlpA_EXP_N-like"/>
    <property type="match status" value="1"/>
</dbReference>
<keyword evidence="4" id="KW-1185">Reference proteome</keyword>
<name>A0A4V1M4D8_TREME</name>
<gene>
    <name evidence="3" type="ORF">M231_02657</name>
</gene>
<dbReference type="OrthoDB" id="623670at2759"/>
<dbReference type="Proteomes" id="UP000289152">
    <property type="component" value="Unassembled WGS sequence"/>
</dbReference>
<evidence type="ECO:0000256" key="1">
    <source>
        <dbReference type="ARBA" id="ARBA00022729"/>
    </source>
</evidence>
<dbReference type="EMBL" id="SDIL01000023">
    <property type="protein sequence ID" value="RXK40017.1"/>
    <property type="molecule type" value="Genomic_DNA"/>
</dbReference>
<comment type="caution">
    <text evidence="3">The sequence shown here is derived from an EMBL/GenBank/DDBJ whole genome shotgun (WGS) entry which is preliminary data.</text>
</comment>
<proteinExistence type="predicted"/>
<feature type="signal peptide" evidence="2">
    <location>
        <begin position="1"/>
        <end position="17"/>
    </location>
</feature>
<feature type="chain" id="PRO_5020930549" description="Barwin domain-containing protein" evidence="2">
    <location>
        <begin position="18"/>
        <end position="147"/>
    </location>
</feature>
<accession>A0A4V1M4D8</accession>
<evidence type="ECO:0000256" key="2">
    <source>
        <dbReference type="SAM" id="SignalP"/>
    </source>
</evidence>
<dbReference type="InterPro" id="IPR051477">
    <property type="entry name" value="Expansin_CellWall"/>
</dbReference>
<dbReference type="PANTHER" id="PTHR31836:SF25">
    <property type="entry name" value="RLPA-LIKE PROTEIN DOUBLE-PSI BETA-BARREL DOMAIN-CONTAINING PROTEIN"/>
    <property type="match status" value="1"/>
</dbReference>
<evidence type="ECO:0000313" key="3">
    <source>
        <dbReference type="EMBL" id="RXK40017.1"/>
    </source>
</evidence>
<reference evidence="3 4" key="1">
    <citation type="submission" date="2016-06" db="EMBL/GenBank/DDBJ databases">
        <title>Evolution of pathogenesis and genome organization in the Tremellales.</title>
        <authorList>
            <person name="Cuomo C."/>
            <person name="Litvintseva A."/>
            <person name="Heitman J."/>
            <person name="Chen Y."/>
            <person name="Sun S."/>
            <person name="Springer D."/>
            <person name="Dromer F."/>
            <person name="Young S."/>
            <person name="Zeng Q."/>
            <person name="Chapman S."/>
            <person name="Gujja S."/>
            <person name="Saif S."/>
            <person name="Birren B."/>
        </authorList>
    </citation>
    <scope>NUCLEOTIDE SEQUENCE [LARGE SCALE GENOMIC DNA]</scope>
    <source>
        <strain evidence="3 4">ATCC 28783</strain>
    </source>
</reference>
<dbReference type="Gene3D" id="2.40.40.10">
    <property type="entry name" value="RlpA-like domain"/>
    <property type="match status" value="1"/>
</dbReference>
<organism evidence="3 4">
    <name type="scientific">Tremella mesenterica</name>
    <name type="common">Jelly fungus</name>
    <dbReference type="NCBI Taxonomy" id="5217"/>
    <lineage>
        <taxon>Eukaryota</taxon>
        <taxon>Fungi</taxon>
        <taxon>Dikarya</taxon>
        <taxon>Basidiomycota</taxon>
        <taxon>Agaricomycotina</taxon>
        <taxon>Tremellomycetes</taxon>
        <taxon>Tremellales</taxon>
        <taxon>Tremellaceae</taxon>
        <taxon>Tremella</taxon>
    </lineage>
</organism>